<protein>
    <recommendedName>
        <fullName evidence="4">Tetratricopeptide repeat protein</fullName>
    </recommendedName>
</protein>
<evidence type="ECO:0008006" key="4">
    <source>
        <dbReference type="Google" id="ProtNLM"/>
    </source>
</evidence>
<dbReference type="SUPFAM" id="SSF48452">
    <property type="entry name" value="TPR-like"/>
    <property type="match status" value="1"/>
</dbReference>
<comment type="caution">
    <text evidence="2">The sequence shown here is derived from an EMBL/GenBank/DDBJ whole genome shotgun (WGS) entry which is preliminary data.</text>
</comment>
<dbReference type="STRING" id="157687.HMPREF3180_01496"/>
<proteinExistence type="predicted"/>
<keyword evidence="3" id="KW-1185">Reference proteome</keyword>
<feature type="compositionally biased region" description="Basic and acidic residues" evidence="1">
    <location>
        <begin position="71"/>
        <end position="99"/>
    </location>
</feature>
<dbReference type="AlphaFoldDB" id="A0A134A8P8"/>
<feature type="region of interest" description="Disordered" evidence="1">
    <location>
        <begin position="58"/>
        <end position="99"/>
    </location>
</feature>
<dbReference type="InterPro" id="IPR011990">
    <property type="entry name" value="TPR-like_helical_dom_sf"/>
</dbReference>
<accession>A0A134A8P8</accession>
<evidence type="ECO:0000313" key="3">
    <source>
        <dbReference type="Proteomes" id="UP000070483"/>
    </source>
</evidence>
<dbReference type="Gene3D" id="1.25.40.10">
    <property type="entry name" value="Tetratricopeptide repeat domain"/>
    <property type="match status" value="1"/>
</dbReference>
<name>A0A134A8P8_9FUSO</name>
<gene>
    <name evidence="2" type="ORF">HMPREF3180_01496</name>
</gene>
<organism evidence="2 3">
    <name type="scientific">Leptotrichia wadei</name>
    <dbReference type="NCBI Taxonomy" id="157687"/>
    <lineage>
        <taxon>Bacteria</taxon>
        <taxon>Fusobacteriati</taxon>
        <taxon>Fusobacteriota</taxon>
        <taxon>Fusobacteriia</taxon>
        <taxon>Fusobacteriales</taxon>
        <taxon>Leptotrichiaceae</taxon>
        <taxon>Leptotrichia</taxon>
    </lineage>
</organism>
<evidence type="ECO:0000313" key="2">
    <source>
        <dbReference type="EMBL" id="KXB64088.1"/>
    </source>
</evidence>
<sequence>MEIKSSQYLQSKSLRRTVKKIKNIKNSVSIGEVIKLKKILMIAMIIFAVFSCNKKQEQNKTKKGNNIDTSQSEKNKTEENKKNSEIDSPKIEKQKEISSEEAIKKAEEEFLKDSKNLEKYHNYVTVAFYQNCEFKRTKEITEIFLKNAPDYSYGYRVMADILFYEKKYKESAEYYEKAIGILKHGKQSYAEYKDIKVLNNVLSEIIEKNLIQAYRLSGNNEKAVETFIINQKFLKENYNPLLYNIALENAKKDNEMLKSTNSKKYEENKKKLSNLN</sequence>
<dbReference type="Proteomes" id="UP000070483">
    <property type="component" value="Unassembled WGS sequence"/>
</dbReference>
<evidence type="ECO:0000256" key="1">
    <source>
        <dbReference type="SAM" id="MobiDB-lite"/>
    </source>
</evidence>
<dbReference type="RefSeq" id="WP_231724331.1">
    <property type="nucleotide sequence ID" value="NZ_KQ960084.1"/>
</dbReference>
<dbReference type="PATRIC" id="fig|157687.3.peg.1488"/>
<reference evidence="3" key="1">
    <citation type="submission" date="2016-01" db="EMBL/GenBank/DDBJ databases">
        <authorList>
            <person name="Mitreva M."/>
            <person name="Pepin K.H."/>
            <person name="Mihindukulasuriya K.A."/>
            <person name="Fulton R."/>
            <person name="Fronick C."/>
            <person name="O'Laughlin M."/>
            <person name="Miner T."/>
            <person name="Herter B."/>
            <person name="Rosa B.A."/>
            <person name="Cordes M."/>
            <person name="Tomlinson C."/>
            <person name="Wollam A."/>
            <person name="Palsikar V.B."/>
            <person name="Mardis E.R."/>
            <person name="Wilson R.K."/>
        </authorList>
    </citation>
    <scope>NUCLEOTIDE SEQUENCE [LARGE SCALE GENOMIC DNA]</scope>
    <source>
        <strain evidence="3">KA00185</strain>
    </source>
</reference>
<dbReference type="EMBL" id="LSDD01000105">
    <property type="protein sequence ID" value="KXB64088.1"/>
    <property type="molecule type" value="Genomic_DNA"/>
</dbReference>